<dbReference type="Proteomes" id="UP000001477">
    <property type="component" value="Chromosome"/>
</dbReference>
<dbReference type="STRING" id="515619.EUBREC_2151"/>
<dbReference type="PaxDb" id="515619-EUBREC_2151"/>
<sequence>MAVCKSKLSFDLLETRGSSYFFFGTYCVLSGEGSVLNGKSSLCELIIMQKSSLLKEALFFGLFYSQLF</sequence>
<reference evidence="1 2" key="1">
    <citation type="journal article" date="2009" name="Proc. Natl. Acad. Sci. U.S.A.">
        <title>Characterizing a model human gut microbiota composed of members of its two dominant bacterial phyla.</title>
        <authorList>
            <person name="Mahowald M.A."/>
            <person name="Rey F.E."/>
            <person name="Seedorf H."/>
            <person name="Turnbaugh P.J."/>
            <person name="Fulton R.S."/>
            <person name="Wollam A."/>
            <person name="Shah N."/>
            <person name="Wang C."/>
            <person name="Magrini V."/>
            <person name="Wilson R.K."/>
            <person name="Cantarel B.L."/>
            <person name="Coutinho P.M."/>
            <person name="Henrissat B."/>
            <person name="Crock L.W."/>
            <person name="Russell A."/>
            <person name="Verberkmoes N.C."/>
            <person name="Hettich R.L."/>
            <person name="Gordon J.I."/>
        </authorList>
    </citation>
    <scope>NUCLEOTIDE SEQUENCE [LARGE SCALE GENOMIC DNA]</scope>
    <source>
        <strain evidence="2">ATCC 33656 / DSM 3377 / JCM 17463 / KCTC 5835 / LMG 30912 / VPI 0990</strain>
    </source>
</reference>
<dbReference type="HOGENOM" id="CLU_2787659_0_0_9"/>
<accession>C4ZCE6</accession>
<protein>
    <submittedName>
        <fullName evidence="1">Uncharacterized protein</fullName>
    </submittedName>
</protein>
<dbReference type="KEGG" id="ere:EUBREC_2151"/>
<evidence type="ECO:0000313" key="1">
    <source>
        <dbReference type="EMBL" id="ACR75892.1"/>
    </source>
</evidence>
<organism evidence="1 2">
    <name type="scientific">Agathobacter rectalis (strain ATCC 33656 / DSM 3377 / JCM 17463 / KCTC 5835 / VPI 0990)</name>
    <name type="common">Eubacterium rectale</name>
    <dbReference type="NCBI Taxonomy" id="515619"/>
    <lineage>
        <taxon>Bacteria</taxon>
        <taxon>Bacillati</taxon>
        <taxon>Bacillota</taxon>
        <taxon>Clostridia</taxon>
        <taxon>Lachnospirales</taxon>
        <taxon>Lachnospiraceae</taxon>
        <taxon>Agathobacter</taxon>
    </lineage>
</organism>
<name>C4ZCE6_AGARV</name>
<dbReference type="AlphaFoldDB" id="C4ZCE6"/>
<proteinExistence type="predicted"/>
<gene>
    <name evidence="1" type="ordered locus">EUBREC_2151</name>
</gene>
<evidence type="ECO:0000313" key="2">
    <source>
        <dbReference type="Proteomes" id="UP000001477"/>
    </source>
</evidence>
<dbReference type="EMBL" id="CP001107">
    <property type="protein sequence ID" value="ACR75892.1"/>
    <property type="molecule type" value="Genomic_DNA"/>
</dbReference>